<dbReference type="Pfam" id="PF14111">
    <property type="entry name" value="DUF4283"/>
    <property type="match status" value="1"/>
</dbReference>
<dbReference type="EMBL" id="JXTB01000062">
    <property type="protein sequence ID" value="PON68497.1"/>
    <property type="molecule type" value="Genomic_DNA"/>
</dbReference>
<keyword evidence="3" id="KW-1185">Reference proteome</keyword>
<reference evidence="3" key="1">
    <citation type="submission" date="2016-06" db="EMBL/GenBank/DDBJ databases">
        <title>Parallel loss of symbiosis genes in relatives of nitrogen-fixing non-legume Parasponia.</title>
        <authorList>
            <person name="Van Velzen R."/>
            <person name="Holmer R."/>
            <person name="Bu F."/>
            <person name="Rutten L."/>
            <person name="Van Zeijl A."/>
            <person name="Liu W."/>
            <person name="Santuari L."/>
            <person name="Cao Q."/>
            <person name="Sharma T."/>
            <person name="Shen D."/>
            <person name="Roswanjaya Y."/>
            <person name="Wardhani T."/>
            <person name="Kalhor M.S."/>
            <person name="Jansen J."/>
            <person name="Van den Hoogen J."/>
            <person name="Gungor B."/>
            <person name="Hartog M."/>
            <person name="Hontelez J."/>
            <person name="Verver J."/>
            <person name="Yang W.-C."/>
            <person name="Schijlen E."/>
            <person name="Repin R."/>
            <person name="Schilthuizen M."/>
            <person name="Schranz E."/>
            <person name="Heidstra R."/>
            <person name="Miyata K."/>
            <person name="Fedorova E."/>
            <person name="Kohlen W."/>
            <person name="Bisseling T."/>
            <person name="Smit S."/>
            <person name="Geurts R."/>
        </authorList>
    </citation>
    <scope>NUCLEOTIDE SEQUENCE [LARGE SCALE GENOMIC DNA]</scope>
    <source>
        <strain evidence="3">cv. WU1-14</strain>
    </source>
</reference>
<protein>
    <recommendedName>
        <fullName evidence="1">DUF4283 domain-containing protein</fullName>
    </recommendedName>
</protein>
<comment type="caution">
    <text evidence="2">The sequence shown here is derived from an EMBL/GenBank/DDBJ whole genome shotgun (WGS) entry which is preliminary data.</text>
</comment>
<dbReference type="OrthoDB" id="1750606at2759"/>
<proteinExistence type="predicted"/>
<dbReference type="InterPro" id="IPR025558">
    <property type="entry name" value="DUF4283"/>
</dbReference>
<evidence type="ECO:0000313" key="2">
    <source>
        <dbReference type="EMBL" id="PON68497.1"/>
    </source>
</evidence>
<organism evidence="2 3">
    <name type="scientific">Parasponia andersonii</name>
    <name type="common">Sponia andersonii</name>
    <dbReference type="NCBI Taxonomy" id="3476"/>
    <lineage>
        <taxon>Eukaryota</taxon>
        <taxon>Viridiplantae</taxon>
        <taxon>Streptophyta</taxon>
        <taxon>Embryophyta</taxon>
        <taxon>Tracheophyta</taxon>
        <taxon>Spermatophyta</taxon>
        <taxon>Magnoliopsida</taxon>
        <taxon>eudicotyledons</taxon>
        <taxon>Gunneridae</taxon>
        <taxon>Pentapetalae</taxon>
        <taxon>rosids</taxon>
        <taxon>fabids</taxon>
        <taxon>Rosales</taxon>
        <taxon>Cannabaceae</taxon>
        <taxon>Parasponia</taxon>
    </lineage>
</organism>
<evidence type="ECO:0000259" key="1">
    <source>
        <dbReference type="Pfam" id="PF14111"/>
    </source>
</evidence>
<dbReference type="AlphaFoldDB" id="A0A2P5D5D8"/>
<dbReference type="Proteomes" id="UP000237105">
    <property type="component" value="Unassembled WGS sequence"/>
</dbReference>
<sequence length="283" mass="31770">MEEDDLTDIDLLVSQTNNMHCYDEPLELLPCEEAQNKEVQVLAVGKLLSLKPHSGNLIKTVASSMWGIPKGLKVSELERNKFTTIFPKLHDKAQVLSKEPWTINRELFVIKDVPSSMSIREDSISEANIRLIAAKIGRLVEIDKKSLGVFFSGDYSLHCYRGDGYLQWCIALYGPWLRAKCKVPSYFHKQQLIDKKTEDVEMFNGTTGAIVAGIGTGEYSRQRTQEIQRKDKGRLVILKELLSDAGSCGVLDSVPSASKLSHSLFAPEKDPYLQEESSTFEKT</sequence>
<gene>
    <name evidence="2" type="ORF">PanWU01x14_094680</name>
</gene>
<evidence type="ECO:0000313" key="3">
    <source>
        <dbReference type="Proteomes" id="UP000237105"/>
    </source>
</evidence>
<accession>A0A2P5D5D8</accession>
<name>A0A2P5D5D8_PARAD</name>
<feature type="domain" description="DUF4283" evidence="1">
    <location>
        <begin position="44"/>
        <end position="111"/>
    </location>
</feature>